<reference evidence="5 6" key="1">
    <citation type="journal article" date="2021" name="ISME Commun">
        <title>Automated analysis of genomic sequences facilitates high-throughput and comprehensive description of bacteria.</title>
        <authorList>
            <person name="Hitch T.C.A."/>
        </authorList>
    </citation>
    <scope>NUCLEOTIDE SEQUENCE [LARGE SCALE GENOMIC DNA]</scope>
    <source>
        <strain evidence="5 6">Sanger_18</strain>
    </source>
</reference>
<dbReference type="InterPro" id="IPR009057">
    <property type="entry name" value="Homeodomain-like_sf"/>
</dbReference>
<evidence type="ECO:0000256" key="2">
    <source>
        <dbReference type="ARBA" id="ARBA00023125"/>
    </source>
</evidence>
<dbReference type="Proteomes" id="UP001652432">
    <property type="component" value="Unassembled WGS sequence"/>
</dbReference>
<dbReference type="PANTHER" id="PTHR43280:SF2">
    <property type="entry name" value="HTH-TYPE TRANSCRIPTIONAL REGULATOR EXSA"/>
    <property type="match status" value="1"/>
</dbReference>
<dbReference type="RefSeq" id="WP_262574295.1">
    <property type="nucleotide sequence ID" value="NZ_JAOQKJ010000005.1"/>
</dbReference>
<dbReference type="PROSITE" id="PS01124">
    <property type="entry name" value="HTH_ARAC_FAMILY_2"/>
    <property type="match status" value="1"/>
</dbReference>
<protein>
    <submittedName>
        <fullName evidence="5">AraC family transcriptional regulator</fullName>
    </submittedName>
</protein>
<sequence length="249" mass="29132">MANINEKRLKYLEFVNRENNFRHLRYEEEIRPYLYMKAGDPRALDAYRQLIDSPLVGHLSDDPLRNRKYLFVSAVTLTTRYAIEGGMDPETAYNISDLFIQEMDTCQSTDAVRTLELEMVKVFITQLAKSKKETVYSRPVVQCIDYIYYHLNETISLQELAKETGLHPGYLSTLFHREMGMTLTEYIRKQRIETAKNMLLDSEYSYAEIAALLAFSSQSHFTRVFREETGYTPKAYQTHFFRAGIGQQH</sequence>
<proteinExistence type="predicted"/>
<dbReference type="Gene3D" id="1.10.10.60">
    <property type="entry name" value="Homeodomain-like"/>
    <property type="match status" value="2"/>
</dbReference>
<evidence type="ECO:0000256" key="1">
    <source>
        <dbReference type="ARBA" id="ARBA00023015"/>
    </source>
</evidence>
<dbReference type="PANTHER" id="PTHR43280">
    <property type="entry name" value="ARAC-FAMILY TRANSCRIPTIONAL REGULATOR"/>
    <property type="match status" value="1"/>
</dbReference>
<keyword evidence="1" id="KW-0805">Transcription regulation</keyword>
<gene>
    <name evidence="5" type="ORF">OCV77_07160</name>
</gene>
<evidence type="ECO:0000313" key="5">
    <source>
        <dbReference type="EMBL" id="MCU6744274.1"/>
    </source>
</evidence>
<keyword evidence="6" id="KW-1185">Reference proteome</keyword>
<accession>A0ABT2T1Z2</accession>
<dbReference type="SUPFAM" id="SSF46689">
    <property type="entry name" value="Homeodomain-like"/>
    <property type="match status" value="2"/>
</dbReference>
<dbReference type="InterPro" id="IPR018060">
    <property type="entry name" value="HTH_AraC"/>
</dbReference>
<keyword evidence="3" id="KW-0804">Transcription</keyword>
<dbReference type="Pfam" id="PF12833">
    <property type="entry name" value="HTH_18"/>
    <property type="match status" value="1"/>
</dbReference>
<organism evidence="5 6">
    <name type="scientific">Suilimivivens aceti</name>
    <dbReference type="NCBI Taxonomy" id="2981774"/>
    <lineage>
        <taxon>Bacteria</taxon>
        <taxon>Bacillati</taxon>
        <taxon>Bacillota</taxon>
        <taxon>Clostridia</taxon>
        <taxon>Lachnospirales</taxon>
        <taxon>Lachnospiraceae</taxon>
        <taxon>Suilimivivens</taxon>
    </lineage>
</organism>
<comment type="caution">
    <text evidence="5">The sequence shown here is derived from an EMBL/GenBank/DDBJ whole genome shotgun (WGS) entry which is preliminary data.</text>
</comment>
<evidence type="ECO:0000259" key="4">
    <source>
        <dbReference type="PROSITE" id="PS01124"/>
    </source>
</evidence>
<keyword evidence="2" id="KW-0238">DNA-binding</keyword>
<dbReference type="EMBL" id="JAOQKJ010000005">
    <property type="protein sequence ID" value="MCU6744274.1"/>
    <property type="molecule type" value="Genomic_DNA"/>
</dbReference>
<evidence type="ECO:0000256" key="3">
    <source>
        <dbReference type="ARBA" id="ARBA00023163"/>
    </source>
</evidence>
<feature type="domain" description="HTH araC/xylS-type" evidence="4">
    <location>
        <begin position="141"/>
        <end position="239"/>
    </location>
</feature>
<evidence type="ECO:0000313" key="6">
    <source>
        <dbReference type="Proteomes" id="UP001652432"/>
    </source>
</evidence>
<name>A0ABT2T1Z2_9FIRM</name>
<dbReference type="SMART" id="SM00342">
    <property type="entry name" value="HTH_ARAC"/>
    <property type="match status" value="1"/>
</dbReference>